<dbReference type="GO" id="GO:0006508">
    <property type="term" value="P:proteolysis"/>
    <property type="evidence" value="ECO:0007669"/>
    <property type="project" value="UniProtKB-KW"/>
</dbReference>
<dbReference type="GO" id="GO:0046872">
    <property type="term" value="F:metal ion binding"/>
    <property type="evidence" value="ECO:0007669"/>
    <property type="project" value="UniProtKB-KW"/>
</dbReference>
<evidence type="ECO:0000313" key="14">
    <source>
        <dbReference type="Proteomes" id="UP001595846"/>
    </source>
</evidence>
<dbReference type="PANTHER" id="PTHR43221">
    <property type="entry name" value="PROTEASE HTPX"/>
    <property type="match status" value="1"/>
</dbReference>
<dbReference type="RefSeq" id="WP_256533386.1">
    <property type="nucleotide sequence ID" value="NZ_CP101824.1"/>
</dbReference>
<comment type="caution">
    <text evidence="13">The sequence shown here is derived from an EMBL/GenBank/DDBJ whole genome shotgun (WGS) entry which is preliminary data.</text>
</comment>
<keyword evidence="14" id="KW-1185">Reference proteome</keyword>
<dbReference type="AlphaFoldDB" id="A0ABD5NRJ6"/>
<dbReference type="InterPro" id="IPR001915">
    <property type="entry name" value="Peptidase_M48"/>
</dbReference>
<feature type="domain" description="Peptidase M48" evidence="12">
    <location>
        <begin position="87"/>
        <end position="322"/>
    </location>
</feature>
<feature type="transmembrane region" description="Helical" evidence="11">
    <location>
        <begin position="7"/>
        <end position="31"/>
    </location>
</feature>
<keyword evidence="9 11" id="KW-0472">Membrane</keyword>
<gene>
    <name evidence="13" type="ORF">ACFOUR_12695</name>
</gene>
<dbReference type="GeneID" id="73902507"/>
<dbReference type="Gene3D" id="3.30.2010.10">
    <property type="entry name" value="Metalloproteases ('zincins'), catalytic domain"/>
    <property type="match status" value="1"/>
</dbReference>
<reference evidence="13 14" key="1">
    <citation type="journal article" date="2019" name="Int. J. Syst. Evol. Microbiol.">
        <title>The Global Catalogue of Microorganisms (GCM) 10K type strain sequencing project: providing services to taxonomists for standard genome sequencing and annotation.</title>
        <authorList>
            <consortium name="The Broad Institute Genomics Platform"/>
            <consortium name="The Broad Institute Genome Sequencing Center for Infectious Disease"/>
            <person name="Wu L."/>
            <person name="Ma J."/>
        </authorList>
    </citation>
    <scope>NUCLEOTIDE SEQUENCE [LARGE SCALE GENOMIC DNA]</scope>
    <source>
        <strain evidence="13 14">IBRC-M 10256</strain>
    </source>
</reference>
<protein>
    <submittedName>
        <fullName evidence="13">M48 family metalloprotease</fullName>
        <ecNumber evidence="13">3.4.24.-</ecNumber>
    </submittedName>
</protein>
<evidence type="ECO:0000256" key="3">
    <source>
        <dbReference type="ARBA" id="ARBA00022692"/>
    </source>
</evidence>
<evidence type="ECO:0000256" key="1">
    <source>
        <dbReference type="ARBA" id="ARBA00022475"/>
    </source>
</evidence>
<evidence type="ECO:0000313" key="13">
    <source>
        <dbReference type="EMBL" id="MFC3959219.1"/>
    </source>
</evidence>
<evidence type="ECO:0000256" key="10">
    <source>
        <dbReference type="RuleBase" id="RU003983"/>
    </source>
</evidence>
<evidence type="ECO:0000256" key="7">
    <source>
        <dbReference type="ARBA" id="ARBA00022989"/>
    </source>
</evidence>
<keyword evidence="4" id="KW-0479">Metal-binding</keyword>
<dbReference type="PANTHER" id="PTHR43221:SF2">
    <property type="entry name" value="PROTEASE HTPX HOMOLOG"/>
    <property type="match status" value="1"/>
</dbReference>
<comment type="cofactor">
    <cofactor evidence="10">
        <name>Zn(2+)</name>
        <dbReference type="ChEBI" id="CHEBI:29105"/>
    </cofactor>
    <text evidence="10">Binds 1 zinc ion per subunit.</text>
</comment>
<proteinExistence type="inferred from homology"/>
<name>A0ABD5NRJ6_9EURY</name>
<comment type="similarity">
    <text evidence="10">Belongs to the peptidase M48 family.</text>
</comment>
<dbReference type="Pfam" id="PF01435">
    <property type="entry name" value="Peptidase_M48"/>
    <property type="match status" value="1"/>
</dbReference>
<dbReference type="Proteomes" id="UP001595846">
    <property type="component" value="Unassembled WGS sequence"/>
</dbReference>
<dbReference type="EC" id="3.4.24.-" evidence="13"/>
<keyword evidence="3 11" id="KW-0812">Transmembrane</keyword>
<evidence type="ECO:0000256" key="6">
    <source>
        <dbReference type="ARBA" id="ARBA00022833"/>
    </source>
</evidence>
<sequence>MRSDRHRLALAAVVAIGWITLLTVGFLAGVWGISYGLLALAGVADASVHASLVTAVALCWLGIREWRQVSAVERLADARVVTPDDHPALYRLTTRVAAQLDVPTPTIALADGPAPHALVVGVRPGSVHLVLSTRVIDALGGDDGPASDELEAVIAHELAHVANRDAMVMSVASVPVLLASRPKSWALSVASEDDSFTAILLTAPVGLLSGAVWVLGRATTARLSRARERVADRVAVEVTGSPSALADALAALDDEIEAVPDRDLRTVAALSSLSILPLEPTEPIALGPDGDRKPPYWRFERALNRLFRTRPSTADRIEALSTLAARS</sequence>
<keyword evidence="8 10" id="KW-0482">Metalloprotease</keyword>
<evidence type="ECO:0000256" key="9">
    <source>
        <dbReference type="ARBA" id="ARBA00023136"/>
    </source>
</evidence>
<evidence type="ECO:0000256" key="2">
    <source>
        <dbReference type="ARBA" id="ARBA00022670"/>
    </source>
</evidence>
<evidence type="ECO:0000259" key="12">
    <source>
        <dbReference type="Pfam" id="PF01435"/>
    </source>
</evidence>
<evidence type="ECO:0000256" key="11">
    <source>
        <dbReference type="SAM" id="Phobius"/>
    </source>
</evidence>
<evidence type="ECO:0000256" key="8">
    <source>
        <dbReference type="ARBA" id="ARBA00023049"/>
    </source>
</evidence>
<keyword evidence="5 10" id="KW-0378">Hydrolase</keyword>
<keyword evidence="6 10" id="KW-0862">Zinc</keyword>
<dbReference type="EMBL" id="JBHSAQ010000010">
    <property type="protein sequence ID" value="MFC3959219.1"/>
    <property type="molecule type" value="Genomic_DNA"/>
</dbReference>
<dbReference type="GO" id="GO:0008237">
    <property type="term" value="F:metallopeptidase activity"/>
    <property type="evidence" value="ECO:0007669"/>
    <property type="project" value="UniProtKB-KW"/>
</dbReference>
<accession>A0ABD5NRJ6</accession>
<keyword evidence="2 10" id="KW-0645">Protease</keyword>
<dbReference type="InterPro" id="IPR050083">
    <property type="entry name" value="HtpX_protease"/>
</dbReference>
<keyword evidence="7 11" id="KW-1133">Transmembrane helix</keyword>
<keyword evidence="1" id="KW-1003">Cell membrane</keyword>
<evidence type="ECO:0000256" key="5">
    <source>
        <dbReference type="ARBA" id="ARBA00022801"/>
    </source>
</evidence>
<organism evidence="13 14">
    <name type="scientific">Halovivax cerinus</name>
    <dbReference type="NCBI Taxonomy" id="1487865"/>
    <lineage>
        <taxon>Archaea</taxon>
        <taxon>Methanobacteriati</taxon>
        <taxon>Methanobacteriota</taxon>
        <taxon>Stenosarchaea group</taxon>
        <taxon>Halobacteria</taxon>
        <taxon>Halobacteriales</taxon>
        <taxon>Natrialbaceae</taxon>
        <taxon>Halovivax</taxon>
    </lineage>
</organism>
<evidence type="ECO:0000256" key="4">
    <source>
        <dbReference type="ARBA" id="ARBA00022723"/>
    </source>
</evidence>